<accession>A0A848BC82</accession>
<name>A0A848BC82_9FIRM</name>
<organism evidence="2 3">
    <name type="scientific">Selenomonas bovis</name>
    <dbReference type="NCBI Taxonomy" id="416586"/>
    <lineage>
        <taxon>Bacteria</taxon>
        <taxon>Bacillati</taxon>
        <taxon>Bacillota</taxon>
        <taxon>Negativicutes</taxon>
        <taxon>Selenomonadales</taxon>
        <taxon>Selenomonadaceae</taxon>
        <taxon>Selenomonas</taxon>
    </lineage>
</organism>
<dbReference type="Proteomes" id="UP000543804">
    <property type="component" value="Unassembled WGS sequence"/>
</dbReference>
<keyword evidence="1" id="KW-0472">Membrane</keyword>
<dbReference type="EMBL" id="JABAFA010000047">
    <property type="protein sequence ID" value="NMD99684.1"/>
    <property type="molecule type" value="Genomic_DNA"/>
</dbReference>
<protein>
    <submittedName>
        <fullName evidence="2">Uncharacterized protein</fullName>
    </submittedName>
</protein>
<proteinExistence type="predicted"/>
<keyword evidence="1" id="KW-1133">Transmembrane helix</keyword>
<gene>
    <name evidence="2" type="ORF">HF878_09485</name>
</gene>
<reference evidence="2 3" key="1">
    <citation type="submission" date="2020-04" db="EMBL/GenBank/DDBJ databases">
        <authorList>
            <person name="Hitch T.C.A."/>
            <person name="Wylensek D."/>
            <person name="Clavel T."/>
        </authorList>
    </citation>
    <scope>NUCLEOTIDE SEQUENCE [LARGE SCALE GENOMIC DNA]</scope>
    <source>
        <strain evidence="2 3">PG-130-P53-12</strain>
    </source>
</reference>
<keyword evidence="3" id="KW-1185">Reference proteome</keyword>
<evidence type="ECO:0000313" key="3">
    <source>
        <dbReference type="Proteomes" id="UP000543804"/>
    </source>
</evidence>
<evidence type="ECO:0000256" key="1">
    <source>
        <dbReference type="SAM" id="Phobius"/>
    </source>
</evidence>
<dbReference type="AlphaFoldDB" id="A0A848BC82"/>
<feature type="transmembrane region" description="Helical" evidence="1">
    <location>
        <begin position="56"/>
        <end position="76"/>
    </location>
</feature>
<comment type="caution">
    <text evidence="2">The sequence shown here is derived from an EMBL/GenBank/DDBJ whole genome shotgun (WGS) entry which is preliminary data.</text>
</comment>
<feature type="transmembrane region" description="Helical" evidence="1">
    <location>
        <begin position="28"/>
        <end position="49"/>
    </location>
</feature>
<evidence type="ECO:0000313" key="2">
    <source>
        <dbReference type="EMBL" id="NMD99684.1"/>
    </source>
</evidence>
<sequence>MFEILGAILLAGVIVALAATGVVASIFAVIAIVCVVLAGICMFLGAAFVIMFRLAIAVLVALFLKWLFSRALVFLGERFTIRALMDGAQVSRVSWILAAVTTGYLCFLR</sequence>
<dbReference type="RefSeq" id="WP_019543331.1">
    <property type="nucleotide sequence ID" value="NZ_JABAFA010000047.1"/>
</dbReference>
<keyword evidence="1" id="KW-0812">Transmembrane</keyword>